<dbReference type="InterPro" id="IPR036380">
    <property type="entry name" value="Isochorismatase-like_sf"/>
</dbReference>
<dbReference type="PANTHER" id="PTHR43540:SF6">
    <property type="entry name" value="ISOCHORISMATASE-LIKE DOMAIN-CONTAINING PROTEIN"/>
    <property type="match status" value="1"/>
</dbReference>
<sequence length="201" mass="21370">MLGDENNNDQVDLDAVDPATCALLVIDELGDPTGGPLEDVLLPAILQTARLTEAARAVGMPVIFTNDAHIPGLDRELELWGTHGIAGSPDAQTSPQLGLAEGDFVVEKRRYSGFFQTGLRLLLDELGVTTLICCGMDTNICVRHTVADAYFNNLATIVVSDATATFLVGDQASGLDYMRTCYASKVVDADEALALIESARA</sequence>
<keyword evidence="4" id="KW-1185">Reference proteome</keyword>
<accession>A0ABS9WFW5</accession>
<evidence type="ECO:0000313" key="4">
    <source>
        <dbReference type="Proteomes" id="UP001430755"/>
    </source>
</evidence>
<name>A0ABS9WFW5_9ACTN</name>
<reference evidence="3" key="1">
    <citation type="submission" date="2021-11" db="EMBL/GenBank/DDBJ databases">
        <title>A Novel Adlercreutzia Species, isolated from a Allomyrina dichotoma larva feces.</title>
        <authorList>
            <person name="Suh M.K."/>
        </authorList>
    </citation>
    <scope>NUCLEOTIDE SEQUENCE</scope>
    <source>
        <strain evidence="3">JBNU-10</strain>
    </source>
</reference>
<dbReference type="PANTHER" id="PTHR43540">
    <property type="entry name" value="PEROXYUREIDOACRYLATE/UREIDOACRYLATE AMIDOHYDROLASE-RELATED"/>
    <property type="match status" value="1"/>
</dbReference>
<gene>
    <name evidence="3" type="ORF">LPT13_05200</name>
</gene>
<evidence type="ECO:0000313" key="3">
    <source>
        <dbReference type="EMBL" id="MCI2241754.1"/>
    </source>
</evidence>
<dbReference type="EMBL" id="JAJMLW010000001">
    <property type="protein sequence ID" value="MCI2241754.1"/>
    <property type="molecule type" value="Genomic_DNA"/>
</dbReference>
<feature type="domain" description="Isochorismatase-like" evidence="2">
    <location>
        <begin position="22"/>
        <end position="183"/>
    </location>
</feature>
<protein>
    <submittedName>
        <fullName evidence="3">Cysteine hydrolase</fullName>
    </submittedName>
</protein>
<dbReference type="InterPro" id="IPR000868">
    <property type="entry name" value="Isochorismatase-like_dom"/>
</dbReference>
<dbReference type="Pfam" id="PF00857">
    <property type="entry name" value="Isochorismatase"/>
    <property type="match status" value="1"/>
</dbReference>
<dbReference type="CDD" id="cd00431">
    <property type="entry name" value="cysteine_hydrolases"/>
    <property type="match status" value="1"/>
</dbReference>
<keyword evidence="1 3" id="KW-0378">Hydrolase</keyword>
<evidence type="ECO:0000259" key="2">
    <source>
        <dbReference type="Pfam" id="PF00857"/>
    </source>
</evidence>
<comment type="caution">
    <text evidence="3">The sequence shown here is derived from an EMBL/GenBank/DDBJ whole genome shotgun (WGS) entry which is preliminary data.</text>
</comment>
<organism evidence="3 4">
    <name type="scientific">Adlercreutzia faecimuris</name>
    <dbReference type="NCBI Taxonomy" id="2897341"/>
    <lineage>
        <taxon>Bacteria</taxon>
        <taxon>Bacillati</taxon>
        <taxon>Actinomycetota</taxon>
        <taxon>Coriobacteriia</taxon>
        <taxon>Eggerthellales</taxon>
        <taxon>Eggerthellaceae</taxon>
        <taxon>Adlercreutzia</taxon>
    </lineage>
</organism>
<dbReference type="RefSeq" id="WP_242164217.1">
    <property type="nucleotide sequence ID" value="NZ_JAJMLW010000001.1"/>
</dbReference>
<dbReference type="GO" id="GO:0016787">
    <property type="term" value="F:hydrolase activity"/>
    <property type="evidence" value="ECO:0007669"/>
    <property type="project" value="UniProtKB-KW"/>
</dbReference>
<dbReference type="InterPro" id="IPR050272">
    <property type="entry name" value="Isochorismatase-like_hydrls"/>
</dbReference>
<dbReference type="Gene3D" id="3.40.50.850">
    <property type="entry name" value="Isochorismatase-like"/>
    <property type="match status" value="1"/>
</dbReference>
<dbReference type="SUPFAM" id="SSF52499">
    <property type="entry name" value="Isochorismatase-like hydrolases"/>
    <property type="match status" value="1"/>
</dbReference>
<dbReference type="Proteomes" id="UP001430755">
    <property type="component" value="Unassembled WGS sequence"/>
</dbReference>
<evidence type="ECO:0000256" key="1">
    <source>
        <dbReference type="ARBA" id="ARBA00022801"/>
    </source>
</evidence>
<proteinExistence type="predicted"/>